<keyword evidence="3" id="KW-1185">Reference proteome</keyword>
<dbReference type="Proteomes" id="UP001295684">
    <property type="component" value="Unassembled WGS sequence"/>
</dbReference>
<organism evidence="2 3">
    <name type="scientific">Euplotes crassus</name>
    <dbReference type="NCBI Taxonomy" id="5936"/>
    <lineage>
        <taxon>Eukaryota</taxon>
        <taxon>Sar</taxon>
        <taxon>Alveolata</taxon>
        <taxon>Ciliophora</taxon>
        <taxon>Intramacronucleata</taxon>
        <taxon>Spirotrichea</taxon>
        <taxon>Hypotrichia</taxon>
        <taxon>Euplotida</taxon>
        <taxon>Euplotidae</taxon>
        <taxon>Moneuplotes</taxon>
    </lineage>
</organism>
<dbReference type="Gene3D" id="3.40.630.30">
    <property type="match status" value="1"/>
</dbReference>
<accession>A0AAD1XVE0</accession>
<sequence length="171" mass="19558">MEPEESKQIGHDSIQIILGEPEHAQTCAEFAAKKGLELENYLVDTTSIAAAIDRLVSNQEEVDGYKPYGWYLVAIDDTKTLLGCMMVTREINPTVGGLIYMMHSIYVLKEHRKKGIFKKMFTKVQEMANKDPLCKGMRLYVRNDNETGQKVYLKLGMKLMDYSVNEREILD</sequence>
<protein>
    <recommendedName>
        <fullName evidence="1">N-acetyltransferase domain-containing protein</fullName>
    </recommendedName>
</protein>
<dbReference type="CDD" id="cd04301">
    <property type="entry name" value="NAT_SF"/>
    <property type="match status" value="1"/>
</dbReference>
<dbReference type="InterPro" id="IPR016181">
    <property type="entry name" value="Acyl_CoA_acyltransferase"/>
</dbReference>
<gene>
    <name evidence="2" type="ORF">ECRASSUSDP1_LOCUS21510</name>
</gene>
<dbReference type="EMBL" id="CAMPGE010021995">
    <property type="protein sequence ID" value="CAI2380083.1"/>
    <property type="molecule type" value="Genomic_DNA"/>
</dbReference>
<dbReference type="Pfam" id="PF00583">
    <property type="entry name" value="Acetyltransf_1"/>
    <property type="match status" value="1"/>
</dbReference>
<comment type="caution">
    <text evidence="2">The sequence shown here is derived from an EMBL/GenBank/DDBJ whole genome shotgun (WGS) entry which is preliminary data.</text>
</comment>
<name>A0AAD1XVE0_EUPCR</name>
<dbReference type="PROSITE" id="PS51186">
    <property type="entry name" value="GNAT"/>
    <property type="match status" value="1"/>
</dbReference>
<dbReference type="AlphaFoldDB" id="A0AAD1XVE0"/>
<feature type="domain" description="N-acetyltransferase" evidence="1">
    <location>
        <begin position="36"/>
        <end position="171"/>
    </location>
</feature>
<dbReference type="SUPFAM" id="SSF55729">
    <property type="entry name" value="Acyl-CoA N-acyltransferases (Nat)"/>
    <property type="match status" value="1"/>
</dbReference>
<evidence type="ECO:0000313" key="2">
    <source>
        <dbReference type="EMBL" id="CAI2380083.1"/>
    </source>
</evidence>
<reference evidence="2" key="1">
    <citation type="submission" date="2023-07" db="EMBL/GenBank/DDBJ databases">
        <authorList>
            <consortium name="AG Swart"/>
            <person name="Singh M."/>
            <person name="Singh A."/>
            <person name="Seah K."/>
            <person name="Emmerich C."/>
        </authorList>
    </citation>
    <scope>NUCLEOTIDE SEQUENCE</scope>
    <source>
        <strain evidence="2">DP1</strain>
    </source>
</reference>
<proteinExistence type="predicted"/>
<evidence type="ECO:0000259" key="1">
    <source>
        <dbReference type="PROSITE" id="PS51186"/>
    </source>
</evidence>
<evidence type="ECO:0000313" key="3">
    <source>
        <dbReference type="Proteomes" id="UP001295684"/>
    </source>
</evidence>
<dbReference type="InterPro" id="IPR000182">
    <property type="entry name" value="GNAT_dom"/>
</dbReference>
<dbReference type="GO" id="GO:0016747">
    <property type="term" value="F:acyltransferase activity, transferring groups other than amino-acyl groups"/>
    <property type="evidence" value="ECO:0007669"/>
    <property type="project" value="InterPro"/>
</dbReference>